<dbReference type="PANTHER" id="PTHR47707">
    <property type="entry name" value="8-OXO-DGTP DIPHOSPHATASE"/>
    <property type="match status" value="1"/>
</dbReference>
<evidence type="ECO:0000256" key="10">
    <source>
        <dbReference type="ARBA" id="ARBA00035861"/>
    </source>
</evidence>
<keyword evidence="6" id="KW-0227">DNA damage</keyword>
<feature type="binding site" evidence="18">
    <location>
        <position position="41"/>
    </location>
    <ligand>
        <name>Mg(2+)</name>
        <dbReference type="ChEBI" id="CHEBI:18420"/>
    </ligand>
</feature>
<keyword evidence="8 18" id="KW-0460">Magnesium</keyword>
<evidence type="ECO:0000256" key="2">
    <source>
        <dbReference type="ARBA" id="ARBA00005582"/>
    </source>
</evidence>
<evidence type="ECO:0000256" key="3">
    <source>
        <dbReference type="ARBA" id="ARBA00022457"/>
    </source>
</evidence>
<comment type="caution">
    <text evidence="20">The sequence shown here is derived from an EMBL/GenBank/DDBJ whole genome shotgun (WGS) entry which is preliminary data.</text>
</comment>
<dbReference type="FunFam" id="3.90.79.10:FF:000014">
    <property type="entry name" value="8-oxo-dGTP diphosphatase MutT"/>
    <property type="match status" value="1"/>
</dbReference>
<keyword evidence="3" id="KW-0515">Mutator protein</keyword>
<evidence type="ECO:0000256" key="13">
    <source>
        <dbReference type="ARBA" id="ARBA00040794"/>
    </source>
</evidence>
<dbReference type="PANTHER" id="PTHR47707:SF1">
    <property type="entry name" value="NUDIX HYDROLASE FAMILY PROTEIN"/>
    <property type="match status" value="1"/>
</dbReference>
<keyword evidence="5 18" id="KW-0479">Metal-binding</keyword>
<dbReference type="AlphaFoldDB" id="A0A520MP69"/>
<comment type="catalytic activity">
    <reaction evidence="11">
        <text>8-oxo-GTP + H2O = 8-oxo-GMP + diphosphate + H(+)</text>
        <dbReference type="Rhea" id="RHEA:67616"/>
        <dbReference type="ChEBI" id="CHEBI:15377"/>
        <dbReference type="ChEBI" id="CHEBI:15378"/>
        <dbReference type="ChEBI" id="CHEBI:33019"/>
        <dbReference type="ChEBI" id="CHEBI:143553"/>
        <dbReference type="ChEBI" id="CHEBI:145694"/>
    </reaction>
</comment>
<feature type="binding site" evidence="17">
    <location>
        <position position="32"/>
    </location>
    <ligand>
        <name>8-oxo-dGTP</name>
        <dbReference type="ChEBI" id="CHEBI:77896"/>
    </ligand>
</feature>
<sequence>MKRIQVVAAVIYGDKNQYPNQILVSRRAGHLHQGGLWEFPGGKIEHSEAPQQGLSRELEEELGIRVTHAEPLMKIQHDYVDKKVSLDIWSVTAFEGEARGMEGQEIAWVPVDQLMNYDFPEANRAILEKILG</sequence>
<dbReference type="Proteomes" id="UP000315889">
    <property type="component" value="Unassembled WGS sequence"/>
</dbReference>
<dbReference type="CDD" id="cd03425">
    <property type="entry name" value="NUDIX_MutT_NudA_like"/>
    <property type="match status" value="1"/>
</dbReference>
<feature type="binding site" evidence="17">
    <location>
        <position position="123"/>
    </location>
    <ligand>
        <name>8-oxo-dGTP</name>
        <dbReference type="ChEBI" id="CHEBI:77896"/>
    </ligand>
</feature>
<dbReference type="InterPro" id="IPR047127">
    <property type="entry name" value="MutT-like"/>
</dbReference>
<keyword evidence="9" id="KW-0234">DNA repair</keyword>
<comment type="cofactor">
    <cofactor evidence="1 18">
        <name>Mg(2+)</name>
        <dbReference type="ChEBI" id="CHEBI:18420"/>
    </cofactor>
</comment>
<comment type="similarity">
    <text evidence="2">Belongs to the Nudix hydrolase family.</text>
</comment>
<comment type="catalytic activity">
    <reaction evidence="10">
        <text>8-oxo-dGTP + H2O = 8-oxo-dGMP + diphosphate + H(+)</text>
        <dbReference type="Rhea" id="RHEA:31575"/>
        <dbReference type="ChEBI" id="CHEBI:15377"/>
        <dbReference type="ChEBI" id="CHEBI:15378"/>
        <dbReference type="ChEBI" id="CHEBI:33019"/>
        <dbReference type="ChEBI" id="CHEBI:63224"/>
        <dbReference type="ChEBI" id="CHEBI:77896"/>
        <dbReference type="EC" id="3.6.1.55"/>
    </reaction>
</comment>
<organism evidence="20 21">
    <name type="scientific">SAR92 clade bacterium</name>
    <dbReference type="NCBI Taxonomy" id="2315479"/>
    <lineage>
        <taxon>Bacteria</taxon>
        <taxon>Pseudomonadati</taxon>
        <taxon>Pseudomonadota</taxon>
        <taxon>Gammaproteobacteria</taxon>
        <taxon>Cellvibrionales</taxon>
        <taxon>Porticoccaceae</taxon>
        <taxon>SAR92 clade</taxon>
    </lineage>
</organism>
<dbReference type="InterPro" id="IPR029119">
    <property type="entry name" value="MutY_C"/>
</dbReference>
<dbReference type="PROSITE" id="PS51462">
    <property type="entry name" value="NUDIX"/>
    <property type="match status" value="1"/>
</dbReference>
<evidence type="ECO:0000256" key="9">
    <source>
        <dbReference type="ARBA" id="ARBA00023204"/>
    </source>
</evidence>
<dbReference type="Pfam" id="PF14815">
    <property type="entry name" value="NUDIX_4"/>
    <property type="match status" value="1"/>
</dbReference>
<evidence type="ECO:0000256" key="14">
    <source>
        <dbReference type="ARBA" id="ARBA00041592"/>
    </source>
</evidence>
<evidence type="ECO:0000256" key="12">
    <source>
        <dbReference type="ARBA" id="ARBA00038905"/>
    </source>
</evidence>
<feature type="domain" description="Nudix hydrolase" evidence="19">
    <location>
        <begin position="2"/>
        <end position="132"/>
    </location>
</feature>
<dbReference type="Gene3D" id="3.90.79.10">
    <property type="entry name" value="Nucleoside Triphosphate Pyrophosphohydrolase"/>
    <property type="match status" value="1"/>
</dbReference>
<dbReference type="InterPro" id="IPR020476">
    <property type="entry name" value="Nudix_hydrolase"/>
</dbReference>
<evidence type="ECO:0000256" key="17">
    <source>
        <dbReference type="PIRSR" id="PIRSR603561-1"/>
    </source>
</evidence>
<keyword evidence="7" id="KW-0378">Hydrolase</keyword>
<feature type="binding site" evidence="17">
    <location>
        <position position="27"/>
    </location>
    <ligand>
        <name>8-oxo-dGTP</name>
        <dbReference type="ChEBI" id="CHEBI:77896"/>
    </ligand>
</feature>
<dbReference type="SUPFAM" id="SSF55811">
    <property type="entry name" value="Nudix"/>
    <property type="match status" value="1"/>
</dbReference>
<gene>
    <name evidence="20" type="primary">mutT</name>
    <name evidence="20" type="ORF">EVB03_01190</name>
</gene>
<evidence type="ECO:0000256" key="16">
    <source>
        <dbReference type="ARBA" id="ARBA00042798"/>
    </source>
</evidence>
<dbReference type="GO" id="GO:0046872">
    <property type="term" value="F:metal ion binding"/>
    <property type="evidence" value="ECO:0007669"/>
    <property type="project" value="UniProtKB-KW"/>
</dbReference>
<dbReference type="InterPro" id="IPR020084">
    <property type="entry name" value="NUDIX_hydrolase_CS"/>
</dbReference>
<evidence type="ECO:0000259" key="19">
    <source>
        <dbReference type="PROSITE" id="PS51462"/>
    </source>
</evidence>
<dbReference type="PRINTS" id="PR00502">
    <property type="entry name" value="NUDIXFAMILY"/>
</dbReference>
<evidence type="ECO:0000256" key="18">
    <source>
        <dbReference type="PIRSR" id="PIRSR603561-2"/>
    </source>
</evidence>
<dbReference type="EMBL" id="SHBP01000001">
    <property type="protein sequence ID" value="RZO23007.1"/>
    <property type="molecule type" value="Genomic_DNA"/>
</dbReference>
<dbReference type="GO" id="GO:0044715">
    <property type="term" value="F:8-oxo-dGDP phosphatase activity"/>
    <property type="evidence" value="ECO:0007669"/>
    <property type="project" value="TreeGrafter"/>
</dbReference>
<evidence type="ECO:0000256" key="1">
    <source>
        <dbReference type="ARBA" id="ARBA00001946"/>
    </source>
</evidence>
<evidence type="ECO:0000256" key="8">
    <source>
        <dbReference type="ARBA" id="ARBA00022842"/>
    </source>
</evidence>
<evidence type="ECO:0000256" key="4">
    <source>
        <dbReference type="ARBA" id="ARBA00022705"/>
    </source>
</evidence>
<dbReference type="EC" id="3.6.1.55" evidence="12"/>
<dbReference type="GO" id="GO:0006260">
    <property type="term" value="P:DNA replication"/>
    <property type="evidence" value="ECO:0007669"/>
    <property type="project" value="UniProtKB-KW"/>
</dbReference>
<reference evidence="20 21" key="1">
    <citation type="submission" date="2019-02" db="EMBL/GenBank/DDBJ databases">
        <title>Prokaryotic population dynamics and viral predation in marine succession experiment using metagenomics: the confinement effect.</title>
        <authorList>
            <person name="Haro-Moreno J.M."/>
            <person name="Rodriguez-Valera F."/>
            <person name="Lopez-Perez M."/>
        </authorList>
    </citation>
    <scope>NUCLEOTIDE SEQUENCE [LARGE SCALE GENOMIC DNA]</scope>
    <source>
        <strain evidence="20">MED-G170</strain>
    </source>
</reference>
<dbReference type="GO" id="GO:0035539">
    <property type="term" value="F:8-oxo-7,8-dihydrodeoxyguanosine triphosphate pyrophosphatase activity"/>
    <property type="evidence" value="ECO:0007669"/>
    <property type="project" value="UniProtKB-EC"/>
</dbReference>
<dbReference type="InterPro" id="IPR015797">
    <property type="entry name" value="NUDIX_hydrolase-like_dom_sf"/>
</dbReference>
<dbReference type="GO" id="GO:0008413">
    <property type="term" value="F:8-oxo-7,8-dihydroguanosine triphosphate pyrophosphatase activity"/>
    <property type="evidence" value="ECO:0007669"/>
    <property type="project" value="InterPro"/>
</dbReference>
<feature type="binding site" evidence="17">
    <location>
        <begin position="38"/>
        <end position="41"/>
    </location>
    <ligand>
        <name>8-oxo-dGTP</name>
        <dbReference type="ChEBI" id="CHEBI:77896"/>
    </ligand>
</feature>
<evidence type="ECO:0000256" key="11">
    <source>
        <dbReference type="ARBA" id="ARBA00036904"/>
    </source>
</evidence>
<evidence type="ECO:0000256" key="6">
    <source>
        <dbReference type="ARBA" id="ARBA00022763"/>
    </source>
</evidence>
<evidence type="ECO:0000256" key="15">
    <source>
        <dbReference type="ARBA" id="ARBA00041979"/>
    </source>
</evidence>
<dbReference type="GO" id="GO:0006281">
    <property type="term" value="P:DNA repair"/>
    <property type="evidence" value="ECO:0007669"/>
    <property type="project" value="UniProtKB-KW"/>
</dbReference>
<dbReference type="PROSITE" id="PS00893">
    <property type="entry name" value="NUDIX_BOX"/>
    <property type="match status" value="1"/>
</dbReference>
<proteinExistence type="inferred from homology"/>
<name>A0A520MP69_9GAMM</name>
<protein>
    <recommendedName>
        <fullName evidence="13">8-oxo-dGTP diphosphatase</fullName>
        <ecNumber evidence="12">3.6.1.55</ecNumber>
    </recommendedName>
    <alternativeName>
        <fullName evidence="16">7,8-dihydro-8-oxoguanine-triphosphatase</fullName>
    </alternativeName>
    <alternativeName>
        <fullName evidence="15">Mutator protein MutT</fullName>
    </alternativeName>
    <alternativeName>
        <fullName evidence="14">dGTP pyrophosphohydrolase</fullName>
    </alternativeName>
</protein>
<accession>A0A520MP69</accession>
<feature type="binding site" evidence="18">
    <location>
        <position position="61"/>
    </location>
    <ligand>
        <name>Mg(2+)</name>
        <dbReference type="ChEBI" id="CHEBI:18420"/>
    </ligand>
</feature>
<keyword evidence="4" id="KW-0235">DNA replication</keyword>
<evidence type="ECO:0000313" key="21">
    <source>
        <dbReference type="Proteomes" id="UP000315889"/>
    </source>
</evidence>
<evidence type="ECO:0000313" key="20">
    <source>
        <dbReference type="EMBL" id="RZO23007.1"/>
    </source>
</evidence>
<dbReference type="InterPro" id="IPR000086">
    <property type="entry name" value="NUDIX_hydrolase_dom"/>
</dbReference>
<evidence type="ECO:0000256" key="7">
    <source>
        <dbReference type="ARBA" id="ARBA00022801"/>
    </source>
</evidence>
<evidence type="ECO:0000256" key="5">
    <source>
        <dbReference type="ARBA" id="ARBA00022723"/>
    </source>
</evidence>
<dbReference type="InterPro" id="IPR003561">
    <property type="entry name" value="Mutator_MutT"/>
</dbReference>
<dbReference type="GO" id="GO:0044716">
    <property type="term" value="F:8-oxo-GDP phosphatase activity"/>
    <property type="evidence" value="ECO:0007669"/>
    <property type="project" value="TreeGrafter"/>
</dbReference>
<dbReference type="NCBIfam" id="TIGR00586">
    <property type="entry name" value="mutt"/>
    <property type="match status" value="1"/>
</dbReference>